<dbReference type="AlphaFoldDB" id="A0A382IU07"/>
<dbReference type="InterPro" id="IPR045569">
    <property type="entry name" value="Metalloprtase-TldD/E_C"/>
</dbReference>
<dbReference type="SUPFAM" id="SSF111283">
    <property type="entry name" value="Putative modulator of DNA gyrase, PmbA/TldD"/>
    <property type="match status" value="1"/>
</dbReference>
<dbReference type="EMBL" id="UINC01069172">
    <property type="protein sequence ID" value="SVC02343.1"/>
    <property type="molecule type" value="Genomic_DNA"/>
</dbReference>
<dbReference type="InterPro" id="IPR036059">
    <property type="entry name" value="TldD/PmbA_sf"/>
</dbReference>
<feature type="domain" description="Metalloprotease TldD/E C-terminal" evidence="1">
    <location>
        <begin position="1"/>
        <end position="223"/>
    </location>
</feature>
<organism evidence="2">
    <name type="scientific">marine metagenome</name>
    <dbReference type="NCBI Taxonomy" id="408172"/>
    <lineage>
        <taxon>unclassified sequences</taxon>
        <taxon>metagenomes</taxon>
        <taxon>ecological metagenomes</taxon>
    </lineage>
</organism>
<evidence type="ECO:0000259" key="1">
    <source>
        <dbReference type="Pfam" id="PF19289"/>
    </source>
</evidence>
<name>A0A382IU07_9ZZZZ</name>
<sequence length="225" mass="24741">GAYRTYIAPAGVADIVGMFSWGGVGEASIQQGDSSLCRMRQNDVKMSPCFTLSEDFTSGMVPRFNYNGELAPEKLDLILSGSLHNTLVSSRTAKEYGVKSNFAGEHEAMRSPVLAPGDLNEDDVVQSLDTGIYLSNLHYLNWSDRPGGRITGMTRYACFWVENGEVIAPIENMRFDDSIYNFFGENLEAVTDKTHLIPTVETYEGRELGGVSCPGILLKSFELTL</sequence>
<evidence type="ECO:0000313" key="2">
    <source>
        <dbReference type="EMBL" id="SVC02343.1"/>
    </source>
</evidence>
<accession>A0A382IU07</accession>
<protein>
    <recommendedName>
        <fullName evidence="1">Metalloprotease TldD/E C-terminal domain-containing protein</fullName>
    </recommendedName>
</protein>
<dbReference type="PANTHER" id="PTHR43666:SF1">
    <property type="entry name" value="CONSERVED PROTEIN"/>
    <property type="match status" value="1"/>
</dbReference>
<dbReference type="GO" id="GO:0008237">
    <property type="term" value="F:metallopeptidase activity"/>
    <property type="evidence" value="ECO:0007669"/>
    <property type="project" value="InterPro"/>
</dbReference>
<dbReference type="PANTHER" id="PTHR43666">
    <property type="entry name" value="TLDD PROTEIN"/>
    <property type="match status" value="1"/>
</dbReference>
<reference evidence="2" key="1">
    <citation type="submission" date="2018-05" db="EMBL/GenBank/DDBJ databases">
        <authorList>
            <person name="Lanie J.A."/>
            <person name="Ng W.-L."/>
            <person name="Kazmierczak K.M."/>
            <person name="Andrzejewski T.M."/>
            <person name="Davidsen T.M."/>
            <person name="Wayne K.J."/>
            <person name="Tettelin H."/>
            <person name="Glass J.I."/>
            <person name="Rusch D."/>
            <person name="Podicherti R."/>
            <person name="Tsui H.-C.T."/>
            <person name="Winkler M.E."/>
        </authorList>
    </citation>
    <scope>NUCLEOTIDE SEQUENCE</scope>
</reference>
<dbReference type="Pfam" id="PF19289">
    <property type="entry name" value="PmbA_TldD_3rd"/>
    <property type="match status" value="1"/>
</dbReference>
<dbReference type="GO" id="GO:0006508">
    <property type="term" value="P:proteolysis"/>
    <property type="evidence" value="ECO:0007669"/>
    <property type="project" value="InterPro"/>
</dbReference>
<gene>
    <name evidence="2" type="ORF">METZ01_LOCUS255197</name>
</gene>
<proteinExistence type="predicted"/>
<feature type="non-terminal residue" evidence="2">
    <location>
        <position position="1"/>
    </location>
</feature>